<name>A0A511KQT4_RHOTO</name>
<dbReference type="CDD" id="cd22191">
    <property type="entry name" value="DPBB_RlpA_EXP_N-like"/>
    <property type="match status" value="1"/>
</dbReference>
<proteinExistence type="predicted"/>
<dbReference type="SUPFAM" id="SSF50685">
    <property type="entry name" value="Barwin-like endoglucanases"/>
    <property type="match status" value="1"/>
</dbReference>
<protein>
    <submittedName>
        <fullName evidence="1">Expansin family protein</fullName>
    </submittedName>
</protein>
<dbReference type="Proteomes" id="UP000321518">
    <property type="component" value="Unassembled WGS sequence"/>
</dbReference>
<dbReference type="EMBL" id="BJWK01000025">
    <property type="protein sequence ID" value="GEM12732.1"/>
    <property type="molecule type" value="Genomic_DNA"/>
</dbReference>
<reference evidence="1 2" key="1">
    <citation type="submission" date="2019-07" db="EMBL/GenBank/DDBJ databases">
        <title>Rhodotorula toruloides NBRC10032 genome sequencing.</title>
        <authorList>
            <person name="Shida Y."/>
            <person name="Takaku H."/>
            <person name="Ogasawara W."/>
            <person name="Mori K."/>
        </authorList>
    </citation>
    <scope>NUCLEOTIDE SEQUENCE [LARGE SCALE GENOMIC DNA]</scope>
    <source>
        <strain evidence="1 2">NBRC10032</strain>
    </source>
</reference>
<dbReference type="OrthoDB" id="406505at2759"/>
<sequence>MNVWSPDTNVTISVKVGDVCNACPTTTSIDLSQAAFVRLTGASPKHRDAALDKGVLSIQWWLEDAALQGQLPVGFSEWDGSMGETKPVEVSLRVTRARKWNGHNCF</sequence>
<comment type="caution">
    <text evidence="1">The sequence shown here is derived from an EMBL/GenBank/DDBJ whole genome shotgun (WGS) entry which is preliminary data.</text>
</comment>
<accession>A0A511KQT4</accession>
<gene>
    <name evidence="1" type="ORF">Rt10032_c25g6749</name>
</gene>
<dbReference type="InterPro" id="IPR036908">
    <property type="entry name" value="RlpA-like_sf"/>
</dbReference>
<dbReference type="AlphaFoldDB" id="A0A511KQT4"/>
<organism evidence="1 2">
    <name type="scientific">Rhodotorula toruloides</name>
    <name type="common">Yeast</name>
    <name type="synonym">Rhodosporidium toruloides</name>
    <dbReference type="NCBI Taxonomy" id="5286"/>
    <lineage>
        <taxon>Eukaryota</taxon>
        <taxon>Fungi</taxon>
        <taxon>Dikarya</taxon>
        <taxon>Basidiomycota</taxon>
        <taxon>Pucciniomycotina</taxon>
        <taxon>Microbotryomycetes</taxon>
        <taxon>Sporidiobolales</taxon>
        <taxon>Sporidiobolaceae</taxon>
        <taxon>Rhodotorula</taxon>
    </lineage>
</organism>
<evidence type="ECO:0000313" key="1">
    <source>
        <dbReference type="EMBL" id="GEM12732.1"/>
    </source>
</evidence>
<evidence type="ECO:0000313" key="2">
    <source>
        <dbReference type="Proteomes" id="UP000321518"/>
    </source>
</evidence>
<dbReference type="Gene3D" id="2.40.40.10">
    <property type="entry name" value="RlpA-like domain"/>
    <property type="match status" value="1"/>
</dbReference>